<accession>A0A194XIZ3</accession>
<dbReference type="OrthoDB" id="267323at2759"/>
<reference evidence="4 5" key="1">
    <citation type="submission" date="2015-10" db="EMBL/GenBank/DDBJ databases">
        <title>Full genome of DAOMC 229536 Phialocephala scopiformis, a fungal endophyte of spruce producing the potent anti-insectan compound rugulosin.</title>
        <authorList>
            <consortium name="DOE Joint Genome Institute"/>
            <person name="Walker A.K."/>
            <person name="Frasz S.L."/>
            <person name="Seifert K.A."/>
            <person name="Miller J.D."/>
            <person name="Mondo S.J."/>
            <person name="Labutti K."/>
            <person name="Lipzen A."/>
            <person name="Dockter R."/>
            <person name="Kennedy M."/>
            <person name="Grigoriev I.V."/>
            <person name="Spatafora J.W."/>
        </authorList>
    </citation>
    <scope>NUCLEOTIDE SEQUENCE [LARGE SCALE GENOMIC DNA]</scope>
    <source>
        <strain evidence="4 5">CBS 120377</strain>
    </source>
</reference>
<dbReference type="FunFam" id="3.40.50.1240:FF:000031">
    <property type="entry name" value="6-phosphofructo-2-kinase/fructose-2, 6-bisphosphatase"/>
    <property type="match status" value="1"/>
</dbReference>
<dbReference type="RefSeq" id="XP_018074488.1">
    <property type="nucleotide sequence ID" value="XM_018214601.1"/>
</dbReference>
<dbReference type="PIRSF" id="PIRSF000709">
    <property type="entry name" value="6PFK_2-Ptase"/>
    <property type="match status" value="1"/>
</dbReference>
<evidence type="ECO:0000259" key="3">
    <source>
        <dbReference type="Pfam" id="PF01591"/>
    </source>
</evidence>
<dbReference type="AlphaFoldDB" id="A0A194XIZ3"/>
<dbReference type="GO" id="GO:0003873">
    <property type="term" value="F:6-phosphofructo-2-kinase activity"/>
    <property type="evidence" value="ECO:0007669"/>
    <property type="project" value="InterPro"/>
</dbReference>
<dbReference type="STRING" id="149040.A0A194XIZ3"/>
<organism evidence="4 5">
    <name type="scientific">Mollisia scopiformis</name>
    <name type="common">Conifer needle endophyte fungus</name>
    <name type="synonym">Phialocephala scopiformis</name>
    <dbReference type="NCBI Taxonomy" id="149040"/>
    <lineage>
        <taxon>Eukaryota</taxon>
        <taxon>Fungi</taxon>
        <taxon>Dikarya</taxon>
        <taxon>Ascomycota</taxon>
        <taxon>Pezizomycotina</taxon>
        <taxon>Leotiomycetes</taxon>
        <taxon>Helotiales</taxon>
        <taxon>Mollisiaceae</taxon>
        <taxon>Mollisia</taxon>
    </lineage>
</organism>
<dbReference type="GeneID" id="28824327"/>
<dbReference type="SUPFAM" id="SSF52540">
    <property type="entry name" value="P-loop containing nucleoside triphosphate hydrolases"/>
    <property type="match status" value="1"/>
</dbReference>
<dbReference type="KEGG" id="psco:LY89DRAFT_682917"/>
<evidence type="ECO:0000313" key="5">
    <source>
        <dbReference type="Proteomes" id="UP000070700"/>
    </source>
</evidence>
<dbReference type="Gene3D" id="3.40.50.1240">
    <property type="entry name" value="Phosphoglycerate mutase-like"/>
    <property type="match status" value="1"/>
</dbReference>
<dbReference type="InParanoid" id="A0A194XIZ3"/>
<keyword evidence="2" id="KW-0067">ATP-binding</keyword>
<dbReference type="SMART" id="SM00855">
    <property type="entry name" value="PGAM"/>
    <property type="match status" value="1"/>
</dbReference>
<feature type="domain" description="6-phosphofructo-2-kinase" evidence="3">
    <location>
        <begin position="46"/>
        <end position="266"/>
    </location>
</feature>
<dbReference type="SUPFAM" id="SSF53254">
    <property type="entry name" value="Phosphoglycerate mutase-like"/>
    <property type="match status" value="1"/>
</dbReference>
<name>A0A194XIZ3_MOLSC</name>
<dbReference type="GO" id="GO:0005829">
    <property type="term" value="C:cytosol"/>
    <property type="evidence" value="ECO:0007669"/>
    <property type="project" value="TreeGrafter"/>
</dbReference>
<keyword evidence="1" id="KW-0547">Nucleotide-binding</keyword>
<dbReference type="InterPro" id="IPR013078">
    <property type="entry name" value="His_Pase_superF_clade-1"/>
</dbReference>
<dbReference type="GO" id="GO:0006003">
    <property type="term" value="P:fructose 2,6-bisphosphate metabolic process"/>
    <property type="evidence" value="ECO:0007669"/>
    <property type="project" value="InterPro"/>
</dbReference>
<dbReference type="FunCoup" id="A0A194XIZ3">
    <property type="interactions" value="151"/>
</dbReference>
<evidence type="ECO:0000256" key="2">
    <source>
        <dbReference type="ARBA" id="ARBA00022840"/>
    </source>
</evidence>
<evidence type="ECO:0000256" key="1">
    <source>
        <dbReference type="ARBA" id="ARBA00022741"/>
    </source>
</evidence>
<dbReference type="FunFam" id="3.40.50.300:FF:001280">
    <property type="entry name" value="Related to 6-phosphofructo-2-kinase"/>
    <property type="match status" value="1"/>
</dbReference>
<keyword evidence="4" id="KW-0808">Transferase</keyword>
<dbReference type="PANTHER" id="PTHR10606:SF39">
    <property type="entry name" value="6-PHOSPHOFRUCTO-2-KINASE_FRUCTOSE-2,6-BISPHOSPHATASE YLR345W-RELATED"/>
    <property type="match status" value="1"/>
</dbReference>
<dbReference type="GO" id="GO:0004331">
    <property type="term" value="F:fructose-2,6-bisphosphate 2-phosphatase activity"/>
    <property type="evidence" value="ECO:0007669"/>
    <property type="project" value="TreeGrafter"/>
</dbReference>
<dbReference type="Proteomes" id="UP000070700">
    <property type="component" value="Unassembled WGS sequence"/>
</dbReference>
<dbReference type="Gene3D" id="3.40.50.300">
    <property type="entry name" value="P-loop containing nucleotide triphosphate hydrolases"/>
    <property type="match status" value="1"/>
</dbReference>
<dbReference type="EMBL" id="KQ947410">
    <property type="protein sequence ID" value="KUJ20133.1"/>
    <property type="molecule type" value="Genomic_DNA"/>
</dbReference>
<protein>
    <submittedName>
        <fullName evidence="4">Bifunctional 6-phosphofructo-2-kinase/fructose-2,6-bisphosphate 2-phosphatase</fullName>
    </submittedName>
</protein>
<dbReference type="InterPro" id="IPR003094">
    <property type="entry name" value="6Pfruct_kin"/>
</dbReference>
<dbReference type="InterPro" id="IPR013079">
    <property type="entry name" value="6Phosfructo_kin"/>
</dbReference>
<dbReference type="CDD" id="cd07067">
    <property type="entry name" value="HP_PGM_like"/>
    <property type="match status" value="1"/>
</dbReference>
<dbReference type="InterPro" id="IPR029033">
    <property type="entry name" value="His_PPase_superfam"/>
</dbReference>
<keyword evidence="5" id="KW-1185">Reference proteome</keyword>
<proteinExistence type="predicted"/>
<dbReference type="GO" id="GO:0006000">
    <property type="term" value="P:fructose metabolic process"/>
    <property type="evidence" value="ECO:0007669"/>
    <property type="project" value="InterPro"/>
</dbReference>
<dbReference type="Pfam" id="PF01591">
    <property type="entry name" value="6PF2K"/>
    <property type="match status" value="1"/>
</dbReference>
<keyword evidence="4" id="KW-0418">Kinase</keyword>
<dbReference type="InterPro" id="IPR027417">
    <property type="entry name" value="P-loop_NTPase"/>
</dbReference>
<dbReference type="Pfam" id="PF00300">
    <property type="entry name" value="His_Phos_1"/>
    <property type="match status" value="1"/>
</dbReference>
<evidence type="ECO:0000313" key="4">
    <source>
        <dbReference type="EMBL" id="KUJ20133.1"/>
    </source>
</evidence>
<dbReference type="PRINTS" id="PR00991">
    <property type="entry name" value="6PFRUCTKNASE"/>
</dbReference>
<dbReference type="PANTHER" id="PTHR10606">
    <property type="entry name" value="6-PHOSPHOFRUCTO-2-KINASE/FRUCTOSE-2,6-BISPHOSPHATASE"/>
    <property type="match status" value="1"/>
</dbReference>
<sequence>MDTLLTAEIAANSPRYRRRSSTFIDGVHDVKDEQAQAMAPAQLYSTMSGRLFHSGRIVIVLVGLPARGKTHISVSLSRYLQWLGVKTRVFHLGDYRRATMGPGVDVPEDYFFINASAKSVMIRQKILKKCREDIYGWLNHENGQVAIYDAVNPLSAGRESLAKEFAKHDVQTLFLESWVDDQKILEENARSVKISSPDFKDMNPDDAAKLYLKRIDMKIPHFETMKEPNLNWIKMINAGDQLEYNNRSFGYLANRIVFYLMNLHIKSRQTFFARAGTSDKTDYYQADAPLGEEGKIYAEKMATTLIEHREAERAALIAQGGSTAPLKPLTVWTSTRKRTVETADAFLERGYAVRQRSQMSQLHPGVCEKLSENAIRKLYPEEVEKHQSDPYHHRYPRAESYHDLAVRLEPIILELEREQNDLLIIAHESVLRVLYGYLMACDAMNIPTLKFPRNKIIEIIPASYQNEAKLIEIRDLNPDMIPGSPEDIRLPVPPSGMVSPLSGMGTPAMGINTPSEQTMTPPMLLKPIRIVKEEHPLSKD</sequence>
<gene>
    <name evidence="4" type="ORF">LY89DRAFT_682917</name>
</gene>
<dbReference type="GO" id="GO:0005524">
    <property type="term" value="F:ATP binding"/>
    <property type="evidence" value="ECO:0007669"/>
    <property type="project" value="UniProtKB-KW"/>
</dbReference>